<reference evidence="1 2" key="1">
    <citation type="submission" date="2019-09" db="EMBL/GenBank/DDBJ databases">
        <title>Genome sequencing of strain KACC 19306.</title>
        <authorList>
            <person name="Heo J."/>
            <person name="Kim S.-J."/>
            <person name="Kim J.-S."/>
            <person name="Hong S.-B."/>
            <person name="Kwon S.-W."/>
        </authorList>
    </citation>
    <scope>NUCLEOTIDE SEQUENCE [LARGE SCALE GENOMIC DNA]</scope>
    <source>
        <strain evidence="1 2">KACC 19306</strain>
    </source>
</reference>
<evidence type="ECO:0000313" key="1">
    <source>
        <dbReference type="EMBL" id="QEO14174.1"/>
    </source>
</evidence>
<protein>
    <recommendedName>
        <fullName evidence="3">Polysaccharide pyruvyl transferase family protein</fullName>
    </recommendedName>
</protein>
<name>A0A5C1YDP9_9MICO</name>
<organism evidence="1 2">
    <name type="scientific">Agromyces intestinalis</name>
    <dbReference type="NCBI Taxonomy" id="2592652"/>
    <lineage>
        <taxon>Bacteria</taxon>
        <taxon>Bacillati</taxon>
        <taxon>Actinomycetota</taxon>
        <taxon>Actinomycetes</taxon>
        <taxon>Micrococcales</taxon>
        <taxon>Microbacteriaceae</taxon>
        <taxon>Agromyces</taxon>
    </lineage>
</organism>
<dbReference type="AlphaFoldDB" id="A0A5C1YDP9"/>
<evidence type="ECO:0000313" key="2">
    <source>
        <dbReference type="Proteomes" id="UP000324678"/>
    </source>
</evidence>
<gene>
    <name evidence="1" type="ORF">FLP10_06885</name>
</gene>
<dbReference type="Proteomes" id="UP000324678">
    <property type="component" value="Chromosome"/>
</dbReference>
<dbReference type="OrthoDB" id="477186at2"/>
<dbReference type="EMBL" id="CP043505">
    <property type="protein sequence ID" value="QEO14174.1"/>
    <property type="molecule type" value="Genomic_DNA"/>
</dbReference>
<keyword evidence="2" id="KW-1185">Reference proteome</keyword>
<sequence>MRSVFAVGRGQYENVGDIILRRQLLDWVRPDDGTLHVYVGASPDGYDEGLGLQPGDLVYRSFLAWYGAALRAAARGRAAYVFKPGEIQLTLVGMKEHLSVLPLLGVLRTRGGRAVRAGVGSRNFAAVPRALMRPSIALSDLTLWRDIRTAAYMRAGAPMPDLAFGEGAPDELVAEFADPDAATTAARDVLVVSLRADEPAPVYPSEAWLAGVRAYAERHGLEIWAVTQVHVDNERSLRLAGDLGGRALTWDALRDHDRQEARLRELYRRTAIALSDRLHVVIAAYTEGAVPVGTLADASDKIDRHFATIGVDGVTIRSDATDASEVTTALDGLAARRTELFDALASARIELGLVRERVQSTLAEVRA</sequence>
<accession>A0A5C1YDP9</accession>
<dbReference type="KEGG" id="ail:FLP10_06885"/>
<proteinExistence type="predicted"/>
<dbReference type="RefSeq" id="WP_149160195.1">
    <property type="nucleotide sequence ID" value="NZ_CP043505.1"/>
</dbReference>
<evidence type="ECO:0008006" key="3">
    <source>
        <dbReference type="Google" id="ProtNLM"/>
    </source>
</evidence>